<dbReference type="GO" id="GO:0005975">
    <property type="term" value="P:carbohydrate metabolic process"/>
    <property type="evidence" value="ECO:0007669"/>
    <property type="project" value="InterPro"/>
</dbReference>
<evidence type="ECO:0000256" key="4">
    <source>
        <dbReference type="ARBA" id="ARBA00022842"/>
    </source>
</evidence>
<dbReference type="GO" id="GO:0046872">
    <property type="term" value="F:metal ion binding"/>
    <property type="evidence" value="ECO:0007669"/>
    <property type="project" value="UniProtKB-KW"/>
</dbReference>
<dbReference type="GO" id="GO:0016787">
    <property type="term" value="F:hydrolase activity"/>
    <property type="evidence" value="ECO:0007669"/>
    <property type="project" value="UniProtKB-KW"/>
</dbReference>
<evidence type="ECO:0000313" key="6">
    <source>
        <dbReference type="EMBL" id="QJW96087.1"/>
    </source>
</evidence>
<dbReference type="InterPro" id="IPR011330">
    <property type="entry name" value="Glyco_hydro/deAcase_b/a-brl"/>
</dbReference>
<keyword evidence="4" id="KW-0460">Magnesium</keyword>
<dbReference type="GO" id="GO:0019213">
    <property type="term" value="F:deacetylase activity"/>
    <property type="evidence" value="ECO:0007669"/>
    <property type="project" value="TreeGrafter"/>
</dbReference>
<evidence type="ECO:0000256" key="2">
    <source>
        <dbReference type="ARBA" id="ARBA00022723"/>
    </source>
</evidence>
<dbReference type="InterPro" id="IPR006879">
    <property type="entry name" value="YdjC-like"/>
</dbReference>
<dbReference type="PANTHER" id="PTHR31609:SF1">
    <property type="entry name" value="CARBOHYDRATE DEACETYLASE"/>
    <property type="match status" value="1"/>
</dbReference>
<keyword evidence="3" id="KW-0378">Hydrolase</keyword>
<accession>A0A6M5YPX3</accession>
<gene>
    <name evidence="6" type="ORF">FTUN_3641</name>
</gene>
<keyword evidence="5" id="KW-0119">Carbohydrate metabolism</keyword>
<dbReference type="SUPFAM" id="SSF88713">
    <property type="entry name" value="Glycoside hydrolase/deacetylase"/>
    <property type="match status" value="1"/>
</dbReference>
<keyword evidence="7" id="KW-1185">Reference proteome</keyword>
<dbReference type="Proteomes" id="UP000503447">
    <property type="component" value="Chromosome"/>
</dbReference>
<organism evidence="6 7">
    <name type="scientific">Frigoriglobus tundricola</name>
    <dbReference type="NCBI Taxonomy" id="2774151"/>
    <lineage>
        <taxon>Bacteria</taxon>
        <taxon>Pseudomonadati</taxon>
        <taxon>Planctomycetota</taxon>
        <taxon>Planctomycetia</taxon>
        <taxon>Gemmatales</taxon>
        <taxon>Gemmataceae</taxon>
        <taxon>Frigoriglobus</taxon>
    </lineage>
</organism>
<name>A0A6M5YPX3_9BACT</name>
<dbReference type="RefSeq" id="WP_171471737.1">
    <property type="nucleotide sequence ID" value="NZ_CP053452.2"/>
</dbReference>
<evidence type="ECO:0000256" key="1">
    <source>
        <dbReference type="ARBA" id="ARBA00001946"/>
    </source>
</evidence>
<evidence type="ECO:0000256" key="3">
    <source>
        <dbReference type="ARBA" id="ARBA00022801"/>
    </source>
</evidence>
<evidence type="ECO:0000313" key="7">
    <source>
        <dbReference type="Proteomes" id="UP000503447"/>
    </source>
</evidence>
<dbReference type="AlphaFoldDB" id="A0A6M5YPX3"/>
<proteinExistence type="predicted"/>
<protein>
    <recommendedName>
        <fullName evidence="8">ChbG/HpnK family deacetylase</fullName>
    </recommendedName>
</protein>
<dbReference type="Gene3D" id="3.20.20.370">
    <property type="entry name" value="Glycoside hydrolase/deacetylase"/>
    <property type="match status" value="1"/>
</dbReference>
<evidence type="ECO:0008006" key="8">
    <source>
        <dbReference type="Google" id="ProtNLM"/>
    </source>
</evidence>
<evidence type="ECO:0000256" key="5">
    <source>
        <dbReference type="ARBA" id="ARBA00023277"/>
    </source>
</evidence>
<sequence length="298" mass="32674">MDCLRKLIIVADDFGIGPETDRAILELGALGFVKNTVLIVNSPHAGSAVTAWNRAGRPIELGWHPALTIDRPVLPPERVPSLVDAAGRFWPLGQFLRRSLFGRLNIGEVAAELAAQYDRFLDLVGGPPALVNSHQHVALFRPVSSALHALLTAQPGRPFVRRVREPRRVVLRVPGARVKRTVLDYFGRRQSRALDRDGFPGCEWLAGITDPALPADPQFHARWLSQIPGRTVELMVHPGHHDATLIGRDCDGGDPWLTRRVHEVEMLWSPDFAAAVRAAGFESVAASRLGRGPLTQAA</sequence>
<comment type="cofactor">
    <cofactor evidence="1">
        <name>Mg(2+)</name>
        <dbReference type="ChEBI" id="CHEBI:18420"/>
    </cofactor>
</comment>
<dbReference type="PANTHER" id="PTHR31609">
    <property type="entry name" value="YDJC DEACETYLASE FAMILY MEMBER"/>
    <property type="match status" value="1"/>
</dbReference>
<dbReference type="EMBL" id="CP053452">
    <property type="protein sequence ID" value="QJW96087.1"/>
    <property type="molecule type" value="Genomic_DNA"/>
</dbReference>
<keyword evidence="2" id="KW-0479">Metal-binding</keyword>
<dbReference type="Pfam" id="PF04794">
    <property type="entry name" value="YdjC"/>
    <property type="match status" value="1"/>
</dbReference>
<reference evidence="7" key="1">
    <citation type="submission" date="2020-05" db="EMBL/GenBank/DDBJ databases">
        <title>Frigoriglobus tundricola gen. nov., sp. nov., a psychrotolerant cellulolytic planctomycete of the family Gemmataceae with two divergent copies of 16S rRNA gene.</title>
        <authorList>
            <person name="Kulichevskaya I.S."/>
            <person name="Ivanova A.A."/>
            <person name="Naumoff D.G."/>
            <person name="Beletsky A.V."/>
            <person name="Rijpstra W.I.C."/>
            <person name="Sinninghe Damste J.S."/>
            <person name="Mardanov A.V."/>
            <person name="Ravin N.V."/>
            <person name="Dedysh S.N."/>
        </authorList>
    </citation>
    <scope>NUCLEOTIDE SEQUENCE [LARGE SCALE GENOMIC DNA]</scope>
    <source>
        <strain evidence="7">PL17</strain>
    </source>
</reference>
<dbReference type="KEGG" id="ftj:FTUN_3641"/>